<dbReference type="NCBIfam" id="TIGR02397">
    <property type="entry name" value="dnaX_nterm"/>
    <property type="match status" value="1"/>
</dbReference>
<keyword evidence="4 11" id="KW-0235">DNA replication</keyword>
<keyword evidence="6 11" id="KW-0547">Nucleotide-binding</keyword>
<dbReference type="Pfam" id="PF22608">
    <property type="entry name" value="DNAX_ATPase_lid"/>
    <property type="match status" value="1"/>
</dbReference>
<evidence type="ECO:0000256" key="10">
    <source>
        <dbReference type="ARBA" id="ARBA00049244"/>
    </source>
</evidence>
<organism evidence="14">
    <name type="scientific">Agrobacterium rosae</name>
    <dbReference type="NCBI Taxonomy" id="1972867"/>
    <lineage>
        <taxon>Bacteria</taxon>
        <taxon>Pseudomonadati</taxon>
        <taxon>Pseudomonadota</taxon>
        <taxon>Alphaproteobacteria</taxon>
        <taxon>Hyphomicrobiales</taxon>
        <taxon>Rhizobiaceae</taxon>
        <taxon>Rhizobium/Agrobacterium group</taxon>
        <taxon>Agrobacterium</taxon>
    </lineage>
</organism>
<protein>
    <recommendedName>
        <fullName evidence="11">DNA polymerase III subunit gamma/tau</fullName>
        <ecNumber evidence="11">2.7.7.7</ecNumber>
    </recommendedName>
</protein>
<evidence type="ECO:0000256" key="7">
    <source>
        <dbReference type="ARBA" id="ARBA00022833"/>
    </source>
</evidence>
<evidence type="ECO:0000259" key="13">
    <source>
        <dbReference type="SMART" id="SM00382"/>
    </source>
</evidence>
<dbReference type="InterPro" id="IPR008921">
    <property type="entry name" value="DNA_pol3_clamp-load_cplx_C"/>
</dbReference>
<dbReference type="Pfam" id="PF13177">
    <property type="entry name" value="DNA_pol3_delta2"/>
    <property type="match status" value="1"/>
</dbReference>
<dbReference type="Gene3D" id="1.10.8.60">
    <property type="match status" value="1"/>
</dbReference>
<dbReference type="GO" id="GO:0003887">
    <property type="term" value="F:DNA-directed DNA polymerase activity"/>
    <property type="evidence" value="ECO:0007669"/>
    <property type="project" value="UniProtKB-KW"/>
</dbReference>
<dbReference type="Pfam" id="PF12362">
    <property type="entry name" value="DUF3646"/>
    <property type="match status" value="1"/>
</dbReference>
<accession>A0AAW9FA49</accession>
<dbReference type="CDD" id="cd00009">
    <property type="entry name" value="AAA"/>
    <property type="match status" value="1"/>
</dbReference>
<dbReference type="EC" id="2.7.7.7" evidence="11"/>
<reference evidence="14" key="1">
    <citation type="journal article" date="2023" name="Phytobiomes J">
        <title>Deciphering the key players within the bacterial microbiota associated with aerial crown gall tumors on rhododendron: Insights into the gallobiome.</title>
        <authorList>
            <person name="Kuzmanovic N."/>
            <person name="Nesme J."/>
            <person name="Wolf J."/>
            <person name="Neumann-Schaal M."/>
            <person name="Petersen J."/>
            <person name="Fernandez-Gnecco G."/>
            <person name="Sproeer C."/>
            <person name="Bunk B."/>
            <person name="Overmann J."/>
            <person name="Sorensen S.J."/>
            <person name="Idczak E."/>
            <person name="Smalla K."/>
        </authorList>
    </citation>
    <scope>NUCLEOTIDE SEQUENCE</scope>
    <source>
        <strain evidence="14">Rho-11.1</strain>
    </source>
</reference>
<evidence type="ECO:0000256" key="4">
    <source>
        <dbReference type="ARBA" id="ARBA00022705"/>
    </source>
</evidence>
<evidence type="ECO:0000256" key="11">
    <source>
        <dbReference type="RuleBase" id="RU364063"/>
    </source>
</evidence>
<dbReference type="SMART" id="SM00382">
    <property type="entry name" value="AAA"/>
    <property type="match status" value="1"/>
</dbReference>
<keyword evidence="5" id="KW-0479">Metal-binding</keyword>
<dbReference type="InterPro" id="IPR027417">
    <property type="entry name" value="P-loop_NTPase"/>
</dbReference>
<evidence type="ECO:0000256" key="3">
    <source>
        <dbReference type="ARBA" id="ARBA00022695"/>
    </source>
</evidence>
<dbReference type="Gene3D" id="1.20.272.10">
    <property type="match status" value="1"/>
</dbReference>
<dbReference type="FunFam" id="1.20.272.10:FF:000003">
    <property type="entry name" value="DNA polymerase III subunit gamma/tau"/>
    <property type="match status" value="1"/>
</dbReference>
<dbReference type="GO" id="GO:0009360">
    <property type="term" value="C:DNA polymerase III complex"/>
    <property type="evidence" value="ECO:0007669"/>
    <property type="project" value="InterPro"/>
</dbReference>
<dbReference type="NCBIfam" id="NF006585">
    <property type="entry name" value="PRK09111.1"/>
    <property type="match status" value="1"/>
</dbReference>
<feature type="compositionally biased region" description="Gly residues" evidence="12">
    <location>
        <begin position="400"/>
        <end position="416"/>
    </location>
</feature>
<dbReference type="CDD" id="cd18137">
    <property type="entry name" value="HLD_clamp_pol_III_gamma_tau"/>
    <property type="match status" value="1"/>
</dbReference>
<dbReference type="EMBL" id="JAVRAF010000004">
    <property type="protein sequence ID" value="MDX8303542.1"/>
    <property type="molecule type" value="Genomic_DNA"/>
</dbReference>
<keyword evidence="2 11" id="KW-0808">Transferase</keyword>
<dbReference type="FunFam" id="1.10.8.60:FF:000013">
    <property type="entry name" value="DNA polymerase III subunit gamma/tau"/>
    <property type="match status" value="1"/>
</dbReference>
<dbReference type="SUPFAM" id="SSF52540">
    <property type="entry name" value="P-loop containing nucleoside triphosphate hydrolases"/>
    <property type="match status" value="1"/>
</dbReference>
<dbReference type="AlphaFoldDB" id="A0AAW9FA49"/>
<keyword evidence="3 11" id="KW-0548">Nucleotidyltransferase</keyword>
<keyword evidence="7" id="KW-0862">Zinc</keyword>
<dbReference type="Gene3D" id="3.40.50.300">
    <property type="entry name" value="P-loop containing nucleotide triphosphate hydrolases"/>
    <property type="match status" value="1"/>
</dbReference>
<proteinExistence type="inferred from homology"/>
<dbReference type="InterPro" id="IPR022754">
    <property type="entry name" value="DNA_pol_III_gamma-3"/>
</dbReference>
<dbReference type="InterPro" id="IPR012763">
    <property type="entry name" value="DNA_pol_III_sug/sutau_N"/>
</dbReference>
<keyword evidence="8 11" id="KW-0067">ATP-binding</keyword>
<evidence type="ECO:0000256" key="12">
    <source>
        <dbReference type="SAM" id="MobiDB-lite"/>
    </source>
</evidence>
<feature type="domain" description="AAA+ ATPase" evidence="13">
    <location>
        <begin position="53"/>
        <end position="199"/>
    </location>
</feature>
<dbReference type="InterPro" id="IPR050238">
    <property type="entry name" value="DNA_Rep/Repair_Clamp_Loader"/>
</dbReference>
<feature type="region of interest" description="Disordered" evidence="12">
    <location>
        <begin position="397"/>
        <end position="471"/>
    </location>
</feature>
<dbReference type="GO" id="GO:0046872">
    <property type="term" value="F:metal ion binding"/>
    <property type="evidence" value="ECO:0007669"/>
    <property type="project" value="UniProtKB-KW"/>
</dbReference>
<evidence type="ECO:0000256" key="9">
    <source>
        <dbReference type="ARBA" id="ARBA00022932"/>
    </source>
</evidence>
<dbReference type="SUPFAM" id="SSF48019">
    <property type="entry name" value="post-AAA+ oligomerization domain-like"/>
    <property type="match status" value="1"/>
</dbReference>
<dbReference type="FunFam" id="3.40.50.300:FF:000014">
    <property type="entry name" value="DNA polymerase III subunit gamma/tau"/>
    <property type="match status" value="1"/>
</dbReference>
<comment type="catalytic activity">
    <reaction evidence="10 11">
        <text>DNA(n) + a 2'-deoxyribonucleoside 5'-triphosphate = DNA(n+1) + diphosphate</text>
        <dbReference type="Rhea" id="RHEA:22508"/>
        <dbReference type="Rhea" id="RHEA-COMP:17339"/>
        <dbReference type="Rhea" id="RHEA-COMP:17340"/>
        <dbReference type="ChEBI" id="CHEBI:33019"/>
        <dbReference type="ChEBI" id="CHEBI:61560"/>
        <dbReference type="ChEBI" id="CHEBI:173112"/>
        <dbReference type="EC" id="2.7.7.7"/>
    </reaction>
</comment>
<comment type="function">
    <text evidence="11">DNA polymerase III is a complex, multichain enzyme responsible for most of the replicative synthesis in bacteria. This DNA polymerase also exhibits 3' to 5' exonuclease activity.</text>
</comment>
<comment type="caution">
    <text evidence="14">The sequence shown here is derived from an EMBL/GenBank/DDBJ whole genome shotgun (WGS) entry which is preliminary data.</text>
</comment>
<evidence type="ECO:0000256" key="2">
    <source>
        <dbReference type="ARBA" id="ARBA00022679"/>
    </source>
</evidence>
<dbReference type="InterPro" id="IPR022107">
    <property type="entry name" value="DNA_pol_III_gamma/tau_C"/>
</dbReference>
<dbReference type="Pfam" id="PF12169">
    <property type="entry name" value="DNA_pol3_gamma3"/>
    <property type="match status" value="1"/>
</dbReference>
<keyword evidence="9 11" id="KW-0239">DNA-directed DNA polymerase</keyword>
<gene>
    <name evidence="11" type="primary">dnaX</name>
    <name evidence="14" type="ORF">RMR22_14890</name>
</gene>
<dbReference type="PANTHER" id="PTHR11669">
    <property type="entry name" value="REPLICATION FACTOR C / DNA POLYMERASE III GAMMA-TAU SUBUNIT"/>
    <property type="match status" value="1"/>
</dbReference>
<evidence type="ECO:0000256" key="1">
    <source>
        <dbReference type="ARBA" id="ARBA00006360"/>
    </source>
</evidence>
<comment type="subunit">
    <text evidence="11">DNA polymerase III contains a core (composed of alpha, epsilon and theta chains) that associates with a tau subunit. This core dimerizes to form the POLIII' complex. PolIII' associates with the gamma complex (composed of gamma, delta, delta', psi and chi chains) and with the beta chain to form the complete DNA polymerase III complex.</text>
</comment>
<dbReference type="InterPro" id="IPR003593">
    <property type="entry name" value="AAA+_ATPase"/>
</dbReference>
<evidence type="ECO:0000256" key="5">
    <source>
        <dbReference type="ARBA" id="ARBA00022723"/>
    </source>
</evidence>
<dbReference type="PANTHER" id="PTHR11669:SF0">
    <property type="entry name" value="PROTEIN STICHEL-LIKE 2"/>
    <property type="match status" value="1"/>
</dbReference>
<evidence type="ECO:0000313" key="14">
    <source>
        <dbReference type="EMBL" id="MDX8303542.1"/>
    </source>
</evidence>
<name>A0AAW9FA49_9HYPH</name>
<comment type="similarity">
    <text evidence="1 11">Belongs to the DnaX/STICHEL family.</text>
</comment>
<dbReference type="GO" id="GO:0005524">
    <property type="term" value="F:ATP binding"/>
    <property type="evidence" value="ECO:0007669"/>
    <property type="project" value="UniProtKB-KW"/>
</dbReference>
<dbReference type="GO" id="GO:0003677">
    <property type="term" value="F:DNA binding"/>
    <property type="evidence" value="ECO:0007669"/>
    <property type="project" value="InterPro"/>
</dbReference>
<evidence type="ECO:0000256" key="8">
    <source>
        <dbReference type="ARBA" id="ARBA00022840"/>
    </source>
</evidence>
<feature type="compositionally biased region" description="Low complexity" evidence="12">
    <location>
        <begin position="418"/>
        <end position="442"/>
    </location>
</feature>
<dbReference type="InterPro" id="IPR045085">
    <property type="entry name" value="HLD_clamp_pol_III_gamma_tau"/>
</dbReference>
<sequence length="619" mass="67114">MSETGTNMPQTKEQGTGYRVLARKYRPKDFSDLMVGQEPMVRTLTNAFESGRIAQAYMLTGVRGVGKTTTARILARALNYKTDEIDKPTIDLRIPGEHCQAIMEGRHVDVIEMDAASHTGIDDIREIIEQVRYRPVSARYKVYIIDEVHMLSTQAFNGLLKTLEEPPEHVKFIFATTEIRKVPITVLSRCQRFDLRRISAADLVGLFTAIAAKEGIEAEAQALAMIARAAEGSARDGLSLMDQAIAHGGGRVEADAVRGMLGLADRARIVDLFQHVVKGDVASALEEFTAQYEAGANPVVVLNDLADFTHLVTRMKYVPDAAEDPSLSEVERVRGAEFADTIAVSTLSRIWQMLLKGIPETENASRPAGAAEMVLIRLSHAANLPAPEDAARRLLELSNGDGGASNGAPSGNGGGARAYSSTQAVATAQSSPQRQSAPQPTAMLRAVPDSRPQEMQVAAPKQEERPEPKVPVNSLSDIVDLCTQYRDPILKAKLRNFVHVVRLEPGRLDLRLGEGAPGSLPGEIGVKLKEWTGIHWLVSLSKEQGQATLVEAEVNARDARLVDARQDPDVAAILAQFPGAKITDVRIRTPAPDDIEDIAPPSVAESSEGDILPGDDIEF</sequence>
<dbReference type="RefSeq" id="WP_103585385.1">
    <property type="nucleotide sequence ID" value="NZ_CP192781.1"/>
</dbReference>
<dbReference type="GO" id="GO:0006261">
    <property type="term" value="P:DNA-templated DNA replication"/>
    <property type="evidence" value="ECO:0007669"/>
    <property type="project" value="TreeGrafter"/>
</dbReference>
<evidence type="ECO:0000256" key="6">
    <source>
        <dbReference type="ARBA" id="ARBA00022741"/>
    </source>
</evidence>
<feature type="region of interest" description="Disordered" evidence="12">
    <location>
        <begin position="592"/>
        <end position="619"/>
    </location>
</feature>